<sequence length="610" mass="65741">MNKKLKVVIISGGLILSAWLTHFLNLNPVFFNIIMILASIVAGYQIAINAFNTLKMGVLSINTLVTIAAIGALIIGEYWEAAAVTFLFVFGNYLEVKTMNKTRNAIRGLMDLSPNTANVIRNNEEEEISAREVEVGEKVIVRPGEKIPVDGEVIKGKSTVNQASITGESKPIEKSTKDEVYSGTINKNGYLEIKAQKVGEDTTFARIIQLVEEAQEQKAPTQKFMEKFSRYYTPGIIILAIIIFMITQNVRLALTLLVIGCPGALVISTPISIVSGIGNAAQNGVLIKGGEHLEKAGEIDLVAFDKTGTLTKGEAVVTDLVALSGTEEDLLITAANAELGSEHHLAQAIIDKVDDENRLSKVDEFSVITGKGIIARTDKDEVLVGNTKLLSENNIETTTELIEEKEALEVMGKTVVFVVKNNNILGLIAIADAPRKQAKETINKLKKLGIKKVEMLTGDNERIAQSISEELGVDDYRAELLPDNKVEAINELQKAGYTVAMVGDGINDAPSLATADIGIAMGGAGTDAAIETADITLMADKLDKLPFAIGLSKAANKNIKQNVIFAVLVVFTLLAGVLGQKVFLASGMLVHEASVIMVILNAMRLLRYEV</sequence>
<dbReference type="OrthoDB" id="9813266at2"/>
<keyword evidence="7 16" id="KW-0479">Metal-binding</keyword>
<dbReference type="Gene3D" id="3.40.50.1000">
    <property type="entry name" value="HAD superfamily/HAD-like"/>
    <property type="match status" value="1"/>
</dbReference>
<keyword evidence="13 16" id="KW-0472">Membrane</keyword>
<evidence type="ECO:0000256" key="14">
    <source>
        <dbReference type="ARBA" id="ARBA00039103"/>
    </source>
</evidence>
<evidence type="ECO:0000256" key="8">
    <source>
        <dbReference type="ARBA" id="ARBA00022741"/>
    </source>
</evidence>
<evidence type="ECO:0000256" key="10">
    <source>
        <dbReference type="ARBA" id="ARBA00022967"/>
    </source>
</evidence>
<keyword evidence="5" id="KW-0104">Cadmium</keyword>
<feature type="transmembrane region" description="Helical" evidence="16">
    <location>
        <begin position="252"/>
        <end position="274"/>
    </location>
</feature>
<dbReference type="InterPro" id="IPR059000">
    <property type="entry name" value="ATPase_P-type_domA"/>
</dbReference>
<dbReference type="NCBIfam" id="TIGR01494">
    <property type="entry name" value="ATPase_P-type"/>
    <property type="match status" value="1"/>
</dbReference>
<dbReference type="NCBIfam" id="TIGR01512">
    <property type="entry name" value="ATPase-IB2_Cd"/>
    <property type="match status" value="1"/>
</dbReference>
<evidence type="ECO:0000256" key="12">
    <source>
        <dbReference type="ARBA" id="ARBA00023065"/>
    </source>
</evidence>
<dbReference type="InterPro" id="IPR051014">
    <property type="entry name" value="Cation_Transport_ATPase_IB"/>
</dbReference>
<dbReference type="InterPro" id="IPR018303">
    <property type="entry name" value="ATPase_P-typ_P_site"/>
</dbReference>
<dbReference type="InterPro" id="IPR008250">
    <property type="entry name" value="ATPase_P-typ_transduc_dom_A_sf"/>
</dbReference>
<dbReference type="SUPFAM" id="SSF56784">
    <property type="entry name" value="HAD-like"/>
    <property type="match status" value="1"/>
</dbReference>
<comment type="catalytic activity">
    <reaction evidence="15">
        <text>Cd(2+)(in) + ATP + H2O = Cd(2+)(out) + ADP + phosphate + H(+)</text>
        <dbReference type="Rhea" id="RHEA:12132"/>
        <dbReference type="ChEBI" id="CHEBI:15377"/>
        <dbReference type="ChEBI" id="CHEBI:15378"/>
        <dbReference type="ChEBI" id="CHEBI:30616"/>
        <dbReference type="ChEBI" id="CHEBI:43474"/>
        <dbReference type="ChEBI" id="CHEBI:48775"/>
        <dbReference type="ChEBI" id="CHEBI:456216"/>
        <dbReference type="EC" id="7.2.2.21"/>
    </reaction>
</comment>
<dbReference type="Gene3D" id="2.70.150.10">
    <property type="entry name" value="Calcium-transporting ATPase, cytoplasmic transduction domain A"/>
    <property type="match status" value="1"/>
</dbReference>
<evidence type="ECO:0000259" key="17">
    <source>
        <dbReference type="Pfam" id="PF00122"/>
    </source>
</evidence>
<dbReference type="CDD" id="cd02079">
    <property type="entry name" value="P-type_ATPase_HM"/>
    <property type="match status" value="1"/>
</dbReference>
<evidence type="ECO:0000256" key="11">
    <source>
        <dbReference type="ARBA" id="ARBA00022989"/>
    </source>
</evidence>
<dbReference type="SUPFAM" id="SSF81665">
    <property type="entry name" value="Calcium ATPase, transmembrane domain M"/>
    <property type="match status" value="1"/>
</dbReference>
<dbReference type="RefSeq" id="WP_078809847.1">
    <property type="nucleotide sequence ID" value="NZ_FUWM01000010.1"/>
</dbReference>
<organism evidence="18 19">
    <name type="scientific">Selenihalanaerobacter shriftii</name>
    <dbReference type="NCBI Taxonomy" id="142842"/>
    <lineage>
        <taxon>Bacteria</taxon>
        <taxon>Bacillati</taxon>
        <taxon>Bacillota</taxon>
        <taxon>Clostridia</taxon>
        <taxon>Halanaerobiales</taxon>
        <taxon>Halobacteroidaceae</taxon>
        <taxon>Selenihalanaerobacter</taxon>
    </lineage>
</organism>
<dbReference type="InterPro" id="IPR036412">
    <property type="entry name" value="HAD-like_sf"/>
</dbReference>
<evidence type="ECO:0000256" key="15">
    <source>
        <dbReference type="ARBA" id="ARBA00049338"/>
    </source>
</evidence>
<reference evidence="19" key="1">
    <citation type="submission" date="2017-02" db="EMBL/GenBank/DDBJ databases">
        <authorList>
            <person name="Varghese N."/>
            <person name="Submissions S."/>
        </authorList>
    </citation>
    <scope>NUCLEOTIDE SEQUENCE [LARGE SCALE GENOMIC DNA]</scope>
    <source>
        <strain evidence="19">ATCC BAA-73</strain>
    </source>
</reference>
<keyword evidence="4 16" id="KW-1003">Cell membrane</keyword>
<evidence type="ECO:0000313" key="19">
    <source>
        <dbReference type="Proteomes" id="UP000190625"/>
    </source>
</evidence>
<dbReference type="Proteomes" id="UP000190625">
    <property type="component" value="Unassembled WGS sequence"/>
</dbReference>
<dbReference type="FunFam" id="3.40.50.1000:FF:000020">
    <property type="entry name" value="Probable cation-transporting P-type ATPase"/>
    <property type="match status" value="1"/>
</dbReference>
<keyword evidence="11 16" id="KW-1133">Transmembrane helix</keyword>
<dbReference type="PROSITE" id="PS00154">
    <property type="entry name" value="ATPASE_E1_E2"/>
    <property type="match status" value="1"/>
</dbReference>
<gene>
    <name evidence="18" type="ORF">SAMN02745118_01367</name>
</gene>
<accession>A0A1T4M6Z3</accession>
<dbReference type="FunFam" id="2.70.150.10:FF:000002">
    <property type="entry name" value="Copper-transporting ATPase 1, putative"/>
    <property type="match status" value="1"/>
</dbReference>
<dbReference type="GO" id="GO:0046872">
    <property type="term" value="F:metal ion binding"/>
    <property type="evidence" value="ECO:0007669"/>
    <property type="project" value="UniProtKB-KW"/>
</dbReference>
<dbReference type="InterPro" id="IPR023298">
    <property type="entry name" value="ATPase_P-typ_TM_dom_sf"/>
</dbReference>
<dbReference type="PRINTS" id="PR00119">
    <property type="entry name" value="CATATPASE"/>
</dbReference>
<keyword evidence="8 16" id="KW-0547">Nucleotide-binding</keyword>
<keyword evidence="9 16" id="KW-0067">ATP-binding</keyword>
<comment type="similarity">
    <text evidence="2 16">Belongs to the cation transport ATPase (P-type) (TC 3.A.3) family. Type IB subfamily.</text>
</comment>
<dbReference type="Pfam" id="PF00122">
    <property type="entry name" value="E1-E2_ATPase"/>
    <property type="match status" value="1"/>
</dbReference>
<dbReference type="EC" id="7.2.2.21" evidence="14"/>
<dbReference type="InterPro" id="IPR027256">
    <property type="entry name" value="P-typ_ATPase_IB"/>
</dbReference>
<keyword evidence="3" id="KW-0813">Transport</keyword>
<dbReference type="GO" id="GO:0008551">
    <property type="term" value="F:P-type cadmium transporter activity"/>
    <property type="evidence" value="ECO:0007669"/>
    <property type="project" value="UniProtKB-EC"/>
</dbReference>
<evidence type="ECO:0000256" key="2">
    <source>
        <dbReference type="ARBA" id="ARBA00006024"/>
    </source>
</evidence>
<evidence type="ECO:0000256" key="4">
    <source>
        <dbReference type="ARBA" id="ARBA00022475"/>
    </source>
</evidence>
<dbReference type="Pfam" id="PF00702">
    <property type="entry name" value="Hydrolase"/>
    <property type="match status" value="1"/>
</dbReference>
<dbReference type="PANTHER" id="PTHR48085">
    <property type="entry name" value="CADMIUM/ZINC-TRANSPORTING ATPASE HMA2-RELATED"/>
    <property type="match status" value="1"/>
</dbReference>
<keyword evidence="19" id="KW-1185">Reference proteome</keyword>
<dbReference type="Gene3D" id="3.40.1110.10">
    <property type="entry name" value="Calcium-transporting ATPase, cytoplasmic domain N"/>
    <property type="match status" value="1"/>
</dbReference>
<dbReference type="STRING" id="142842.SAMN02745118_01367"/>
<evidence type="ECO:0000256" key="3">
    <source>
        <dbReference type="ARBA" id="ARBA00022448"/>
    </source>
</evidence>
<evidence type="ECO:0000256" key="13">
    <source>
        <dbReference type="ARBA" id="ARBA00023136"/>
    </source>
</evidence>
<evidence type="ECO:0000256" key="9">
    <source>
        <dbReference type="ARBA" id="ARBA00022840"/>
    </source>
</evidence>
<feature type="transmembrane region" description="Helical" evidence="16">
    <location>
        <begin position="228"/>
        <end position="246"/>
    </location>
</feature>
<evidence type="ECO:0000256" key="7">
    <source>
        <dbReference type="ARBA" id="ARBA00022723"/>
    </source>
</evidence>
<evidence type="ECO:0000256" key="16">
    <source>
        <dbReference type="RuleBase" id="RU362081"/>
    </source>
</evidence>
<comment type="subcellular location">
    <subcellularLocation>
        <location evidence="1">Cell membrane</location>
        <topology evidence="1">Multi-pass membrane protein</topology>
    </subcellularLocation>
</comment>
<dbReference type="AlphaFoldDB" id="A0A1T4M6Z3"/>
<protein>
    <recommendedName>
        <fullName evidence="14">Cd(2+)-exporting ATPase</fullName>
        <ecNumber evidence="14">7.2.2.21</ecNumber>
    </recommendedName>
</protein>
<dbReference type="GO" id="GO:0016887">
    <property type="term" value="F:ATP hydrolysis activity"/>
    <property type="evidence" value="ECO:0007669"/>
    <property type="project" value="InterPro"/>
</dbReference>
<dbReference type="GO" id="GO:0005524">
    <property type="term" value="F:ATP binding"/>
    <property type="evidence" value="ECO:0007669"/>
    <property type="project" value="UniProtKB-UniRule"/>
</dbReference>
<keyword evidence="6 16" id="KW-0812">Transmembrane</keyword>
<feature type="domain" description="P-type ATPase A" evidence="17">
    <location>
        <begin position="112"/>
        <end position="212"/>
    </location>
</feature>
<name>A0A1T4M6Z3_9FIRM</name>
<dbReference type="EMBL" id="FUWM01000010">
    <property type="protein sequence ID" value="SJZ62763.1"/>
    <property type="molecule type" value="Genomic_DNA"/>
</dbReference>
<dbReference type="InterPro" id="IPR023214">
    <property type="entry name" value="HAD_sf"/>
</dbReference>
<dbReference type="SFLD" id="SFLDG00002">
    <property type="entry name" value="C1.7:_P-type_atpase_like"/>
    <property type="match status" value="1"/>
</dbReference>
<dbReference type="GO" id="GO:0005886">
    <property type="term" value="C:plasma membrane"/>
    <property type="evidence" value="ECO:0007669"/>
    <property type="project" value="UniProtKB-SubCell"/>
</dbReference>
<dbReference type="PANTHER" id="PTHR48085:SF5">
    <property type="entry name" value="CADMIUM_ZINC-TRANSPORTING ATPASE HMA4-RELATED"/>
    <property type="match status" value="1"/>
</dbReference>
<dbReference type="SFLD" id="SFLDF00027">
    <property type="entry name" value="p-type_atpase"/>
    <property type="match status" value="1"/>
</dbReference>
<evidence type="ECO:0000256" key="5">
    <source>
        <dbReference type="ARBA" id="ARBA00022539"/>
    </source>
</evidence>
<feature type="transmembrane region" description="Helical" evidence="16">
    <location>
        <begin position="58"/>
        <end position="75"/>
    </location>
</feature>
<dbReference type="InterPro" id="IPR023299">
    <property type="entry name" value="ATPase_P-typ_cyto_dom_N"/>
</dbReference>
<dbReference type="NCBIfam" id="TIGR01511">
    <property type="entry name" value="ATPase-IB1_Cu"/>
    <property type="match status" value="1"/>
</dbReference>
<dbReference type="SFLD" id="SFLDS00003">
    <property type="entry name" value="Haloacid_Dehalogenase"/>
    <property type="match status" value="1"/>
</dbReference>
<proteinExistence type="inferred from homology"/>
<feature type="transmembrane region" description="Helical" evidence="16">
    <location>
        <begin position="563"/>
        <end position="583"/>
    </location>
</feature>
<feature type="transmembrane region" description="Helical" evidence="16">
    <location>
        <begin position="30"/>
        <end position="51"/>
    </location>
</feature>
<evidence type="ECO:0000313" key="18">
    <source>
        <dbReference type="EMBL" id="SJZ62763.1"/>
    </source>
</evidence>
<evidence type="ECO:0000256" key="1">
    <source>
        <dbReference type="ARBA" id="ARBA00004651"/>
    </source>
</evidence>
<dbReference type="NCBIfam" id="TIGR01525">
    <property type="entry name" value="ATPase-IB_hvy"/>
    <property type="match status" value="1"/>
</dbReference>
<dbReference type="InterPro" id="IPR001757">
    <property type="entry name" value="P_typ_ATPase"/>
</dbReference>
<dbReference type="SUPFAM" id="SSF81653">
    <property type="entry name" value="Calcium ATPase, transduction domain A"/>
    <property type="match status" value="1"/>
</dbReference>
<dbReference type="InterPro" id="IPR044492">
    <property type="entry name" value="P_typ_ATPase_HD_dom"/>
</dbReference>
<keyword evidence="10" id="KW-1278">Translocase</keyword>
<evidence type="ECO:0000256" key="6">
    <source>
        <dbReference type="ARBA" id="ARBA00022692"/>
    </source>
</evidence>
<feature type="transmembrane region" description="Helical" evidence="16">
    <location>
        <begin position="81"/>
        <end position="100"/>
    </location>
</feature>
<keyword evidence="12" id="KW-0406">Ion transport</keyword>
<feature type="transmembrane region" description="Helical" evidence="16">
    <location>
        <begin position="7"/>
        <end position="24"/>
    </location>
</feature>